<dbReference type="EMBL" id="BOOW01000030">
    <property type="protein sequence ID" value="GII94514.1"/>
    <property type="molecule type" value="Genomic_DNA"/>
</dbReference>
<dbReference type="PANTHER" id="PTHR42815">
    <property type="entry name" value="FAD-BINDING, PUTATIVE (AFU_ORTHOLOGUE AFUA_6G07600)-RELATED"/>
    <property type="match status" value="1"/>
</dbReference>
<dbReference type="AlphaFoldDB" id="A0A919RLB9"/>
<keyword evidence="3" id="KW-1185">Reference proteome</keyword>
<dbReference type="SUPFAM" id="SSF50475">
    <property type="entry name" value="FMN-binding split barrel"/>
    <property type="match status" value="1"/>
</dbReference>
<sequence length="291" mass="31605">MHPGELAVQRRAGVRAEGYGSAGVNASIPPPAAEFLRLQRMLVVGAAGDDGRVWVTVLSGQAGFAEPENERVIVVDALPGEGDPLYGLLDHDRDVGILAIEPQTRRRMRVNGRARMVGGKTVVTTDQVYANCPKYITTRRPAPDGPAGRGPARTTAGLDRAQRGWIERADTFFVATYARGQGADVSHRGGNPGFVSVTGPNQLVWPDYAGNSMYMTLGNLALDARAGLFFLDWEAGTALHLTGRARTDWEPRGVAGAQRLVEFEIDRVVQIEGAVPLRWSLDRYSRFNPQE</sequence>
<comment type="caution">
    <text evidence="2">The sequence shown here is derived from an EMBL/GenBank/DDBJ whole genome shotgun (WGS) entry which is preliminary data.</text>
</comment>
<name>A0A919RLB9_9ACTN</name>
<organism evidence="2 3">
    <name type="scientific">Sinosporangium siamense</name>
    <dbReference type="NCBI Taxonomy" id="1367973"/>
    <lineage>
        <taxon>Bacteria</taxon>
        <taxon>Bacillati</taxon>
        <taxon>Actinomycetota</taxon>
        <taxon>Actinomycetes</taxon>
        <taxon>Streptosporangiales</taxon>
        <taxon>Streptosporangiaceae</taxon>
        <taxon>Sinosporangium</taxon>
    </lineage>
</organism>
<proteinExistence type="predicted"/>
<dbReference type="RefSeq" id="WP_204029069.1">
    <property type="nucleotide sequence ID" value="NZ_BOOW01000030.1"/>
</dbReference>
<evidence type="ECO:0000313" key="3">
    <source>
        <dbReference type="Proteomes" id="UP000606172"/>
    </source>
</evidence>
<feature type="region of interest" description="Disordered" evidence="1">
    <location>
        <begin position="136"/>
        <end position="155"/>
    </location>
</feature>
<gene>
    <name evidence="2" type="ORF">Ssi02_47450</name>
</gene>
<evidence type="ECO:0000313" key="2">
    <source>
        <dbReference type="EMBL" id="GII94514.1"/>
    </source>
</evidence>
<evidence type="ECO:0000256" key="1">
    <source>
        <dbReference type="SAM" id="MobiDB-lite"/>
    </source>
</evidence>
<accession>A0A919RLB9</accession>
<dbReference type="PANTHER" id="PTHR42815:SF2">
    <property type="entry name" value="FAD-BINDING, PUTATIVE (AFU_ORTHOLOGUE AFUA_6G07600)-RELATED"/>
    <property type="match status" value="1"/>
</dbReference>
<reference evidence="2" key="1">
    <citation type="submission" date="2021-01" db="EMBL/GenBank/DDBJ databases">
        <title>Whole genome shotgun sequence of Sinosporangium siamense NBRC 109515.</title>
        <authorList>
            <person name="Komaki H."/>
            <person name="Tamura T."/>
        </authorList>
    </citation>
    <scope>NUCLEOTIDE SEQUENCE</scope>
    <source>
        <strain evidence="2">NBRC 109515</strain>
    </source>
</reference>
<dbReference type="Proteomes" id="UP000606172">
    <property type="component" value="Unassembled WGS sequence"/>
</dbReference>
<dbReference type="InterPro" id="IPR012349">
    <property type="entry name" value="Split_barrel_FMN-bd"/>
</dbReference>
<dbReference type="Gene3D" id="2.30.110.10">
    <property type="entry name" value="Electron Transport, Fmn-binding Protein, Chain A"/>
    <property type="match status" value="2"/>
</dbReference>
<protein>
    <submittedName>
        <fullName evidence="2">Oxidoreductase</fullName>
    </submittedName>
</protein>